<sequence>MSASTERSRLRFARTSAEDSDILTVKDLAAVGAKRVPQIYNEYFSGGAGEEATVRDNVDAFARYKLRPRVLKDVGDVDVTWSLFGIKTAGPFGFSPSAAHKLAHPDGEVATSRAAAANGIPMALSSYSSTSLEDVIAQGSGNPYIMQMTLFKDLSVSEMIIKRAEGTPNPAGYKALFVSVDLPILGTRLQEHRSKFEFPPHVTFPNLQDPKGEREVTLDDLDYNPRITWEKEIAWLRARTEMRIWLKGIYTSDDVELAIRYNLDGVIISNHGGRQLDGVPSTLDALRECAAVGRGRIPIGFDGGIRHGSDIFKAIALGADFCFLGRVCVWGLAYKGEEGVDFAVKLLLKELKQTMMLCGCRTIKDIKASHLSVLLPSGVLSKL</sequence>
<dbReference type="InterPro" id="IPR008259">
    <property type="entry name" value="FMN_hydac_DH_AS"/>
</dbReference>
<dbReference type="GO" id="GO:0005737">
    <property type="term" value="C:cytoplasm"/>
    <property type="evidence" value="ECO:0007669"/>
    <property type="project" value="UniProtKB-ARBA"/>
</dbReference>
<evidence type="ECO:0000256" key="1">
    <source>
        <dbReference type="ARBA" id="ARBA00001917"/>
    </source>
</evidence>
<keyword evidence="11" id="KW-1185">Reference proteome</keyword>
<evidence type="ECO:0000256" key="2">
    <source>
        <dbReference type="ARBA" id="ARBA00004685"/>
    </source>
</evidence>
<feature type="active site" description="Proton acceptor" evidence="7">
    <location>
        <position position="271"/>
    </location>
</feature>
<keyword evidence="8" id="KW-0285">Flavoprotein</keyword>
<dbReference type="PROSITE" id="PS51349">
    <property type="entry name" value="FMN_HYDROXY_ACID_DH_2"/>
    <property type="match status" value="1"/>
</dbReference>
<feature type="binding site" evidence="8">
    <location>
        <position position="269"/>
    </location>
    <ligand>
        <name>FMN</name>
        <dbReference type="ChEBI" id="CHEBI:58210"/>
    </ligand>
</feature>
<dbReference type="SUPFAM" id="SSF51395">
    <property type="entry name" value="FMN-linked oxidoreductases"/>
    <property type="match status" value="1"/>
</dbReference>
<feature type="binding site" evidence="8">
    <location>
        <begin position="302"/>
        <end position="306"/>
    </location>
    <ligand>
        <name>FMN</name>
        <dbReference type="ChEBI" id="CHEBI:58210"/>
    </ligand>
</feature>
<dbReference type="PIRSF" id="PIRSF000138">
    <property type="entry name" value="Al-hdrx_acd_dh"/>
    <property type="match status" value="1"/>
</dbReference>
<protein>
    <recommendedName>
        <fullName evidence="5">Oxidase FUB9</fullName>
    </recommendedName>
    <alternativeName>
        <fullName evidence="6">Fusaric acid biosynthesis protein 9</fullName>
    </alternativeName>
</protein>
<keyword evidence="3" id="KW-0560">Oxidoreductase</keyword>
<evidence type="ECO:0000259" key="9">
    <source>
        <dbReference type="PROSITE" id="PS51349"/>
    </source>
</evidence>
<feature type="binding site" evidence="8">
    <location>
        <position position="274"/>
    </location>
    <ligand>
        <name>glyoxylate</name>
        <dbReference type="ChEBI" id="CHEBI:36655"/>
    </ligand>
</feature>
<gene>
    <name evidence="10" type="ORF">CSOL1703_00017055</name>
</gene>
<feature type="domain" description="FMN hydroxy acid dehydrogenase" evidence="9">
    <location>
        <begin position="17"/>
        <end position="376"/>
    </location>
</feature>
<evidence type="ECO:0000256" key="6">
    <source>
        <dbReference type="ARBA" id="ARBA00083297"/>
    </source>
</evidence>
<comment type="pathway">
    <text evidence="2">Mycotoxin biosynthesis.</text>
</comment>
<evidence type="ECO:0000256" key="5">
    <source>
        <dbReference type="ARBA" id="ARBA00073420"/>
    </source>
</evidence>
<evidence type="ECO:0000256" key="3">
    <source>
        <dbReference type="ARBA" id="ARBA00023002"/>
    </source>
</evidence>
<dbReference type="InterPro" id="IPR012133">
    <property type="entry name" value="Alpha-hydoxy_acid_DH_FMN"/>
</dbReference>
<reference evidence="10" key="1">
    <citation type="submission" date="2021-10" db="EMBL/GenBank/DDBJ databases">
        <authorList>
            <person name="Piombo E."/>
        </authorList>
    </citation>
    <scope>NUCLEOTIDE SEQUENCE</scope>
</reference>
<feature type="binding site" evidence="8">
    <location>
        <position position="271"/>
    </location>
    <ligand>
        <name>glyoxylate</name>
        <dbReference type="ChEBI" id="CHEBI:36655"/>
    </ligand>
</feature>
<evidence type="ECO:0000256" key="7">
    <source>
        <dbReference type="PIRSR" id="PIRSR000138-1"/>
    </source>
</evidence>
<dbReference type="PANTHER" id="PTHR10578">
    <property type="entry name" value="S -2-HYDROXY-ACID OXIDASE-RELATED"/>
    <property type="match status" value="1"/>
</dbReference>
<evidence type="ECO:0000256" key="4">
    <source>
        <dbReference type="ARBA" id="ARBA00024042"/>
    </source>
</evidence>
<dbReference type="Pfam" id="PF01070">
    <property type="entry name" value="FMN_dh"/>
    <property type="match status" value="1"/>
</dbReference>
<accession>A0A9N9ZGN3</accession>
<dbReference type="PANTHER" id="PTHR10578:SF149">
    <property type="entry name" value="2-HYDROXYACID OXIDASE 2"/>
    <property type="match status" value="1"/>
</dbReference>
<comment type="similarity">
    <text evidence="4">Belongs to the FMN-dependent alpha-hydroxy acid dehydrogenase family.</text>
</comment>
<feature type="binding site" evidence="8">
    <location>
        <position position="125"/>
    </location>
    <ligand>
        <name>FMN</name>
        <dbReference type="ChEBI" id="CHEBI:58210"/>
    </ligand>
</feature>
<dbReference type="PROSITE" id="PS00557">
    <property type="entry name" value="FMN_HYDROXY_ACID_DH_1"/>
    <property type="match status" value="1"/>
</dbReference>
<dbReference type="Proteomes" id="UP000775872">
    <property type="component" value="Unassembled WGS sequence"/>
</dbReference>
<feature type="binding site" evidence="8">
    <location>
        <begin position="96"/>
        <end position="98"/>
    </location>
    <ligand>
        <name>FMN</name>
        <dbReference type="ChEBI" id="CHEBI:58210"/>
    </ligand>
</feature>
<keyword evidence="8" id="KW-0288">FMN</keyword>
<feature type="binding site" evidence="8">
    <location>
        <position position="188"/>
    </location>
    <ligand>
        <name>glyoxylate</name>
        <dbReference type="ChEBI" id="CHEBI:36655"/>
    </ligand>
</feature>
<evidence type="ECO:0000313" key="11">
    <source>
        <dbReference type="Proteomes" id="UP000775872"/>
    </source>
</evidence>
<feature type="binding site" evidence="8">
    <location>
        <position position="147"/>
    </location>
    <ligand>
        <name>FMN</name>
        <dbReference type="ChEBI" id="CHEBI:58210"/>
    </ligand>
</feature>
<dbReference type="CDD" id="cd02809">
    <property type="entry name" value="alpha_hydroxyacid_oxid_FMN"/>
    <property type="match status" value="1"/>
</dbReference>
<dbReference type="GO" id="GO:0016491">
    <property type="term" value="F:oxidoreductase activity"/>
    <property type="evidence" value="ECO:0007669"/>
    <property type="project" value="UniProtKB-KW"/>
</dbReference>
<dbReference type="OrthoDB" id="1925334at2759"/>
<comment type="caution">
    <text evidence="10">The sequence shown here is derived from an EMBL/GenBank/DDBJ whole genome shotgun (WGS) entry which is preliminary data.</text>
</comment>
<dbReference type="InterPro" id="IPR013785">
    <property type="entry name" value="Aldolase_TIM"/>
</dbReference>
<dbReference type="InterPro" id="IPR000262">
    <property type="entry name" value="FMN-dep_DH"/>
</dbReference>
<evidence type="ECO:0000313" key="10">
    <source>
        <dbReference type="EMBL" id="CAH0055152.1"/>
    </source>
</evidence>
<name>A0A9N9ZGN3_9HYPO</name>
<comment type="cofactor">
    <cofactor evidence="1">
        <name>FMN</name>
        <dbReference type="ChEBI" id="CHEBI:58210"/>
    </cofactor>
</comment>
<dbReference type="FunFam" id="3.20.20.70:FF:000056">
    <property type="entry name" value="hydroxyacid oxidase 2"/>
    <property type="match status" value="1"/>
</dbReference>
<dbReference type="Gene3D" id="3.20.20.70">
    <property type="entry name" value="Aldolase class I"/>
    <property type="match status" value="1"/>
</dbReference>
<proteinExistence type="inferred from homology"/>
<dbReference type="AlphaFoldDB" id="A0A9N9ZGN3"/>
<feature type="binding site" evidence="8">
    <location>
        <position position="247"/>
    </location>
    <ligand>
        <name>FMN</name>
        <dbReference type="ChEBI" id="CHEBI:58210"/>
    </ligand>
</feature>
<dbReference type="GO" id="GO:0010181">
    <property type="term" value="F:FMN binding"/>
    <property type="evidence" value="ECO:0007669"/>
    <property type="project" value="InterPro"/>
</dbReference>
<evidence type="ECO:0000256" key="8">
    <source>
        <dbReference type="PIRSR" id="PIRSR000138-2"/>
    </source>
</evidence>
<feature type="binding site" evidence="8">
    <location>
        <position position="43"/>
    </location>
    <ligand>
        <name>glyoxylate</name>
        <dbReference type="ChEBI" id="CHEBI:36655"/>
    </ligand>
</feature>
<dbReference type="EMBL" id="CABFOC020000054">
    <property type="protein sequence ID" value="CAH0055152.1"/>
    <property type="molecule type" value="Genomic_DNA"/>
</dbReference>
<dbReference type="InterPro" id="IPR037396">
    <property type="entry name" value="FMN_HAD"/>
</dbReference>
<feature type="binding site" evidence="8">
    <location>
        <begin position="325"/>
        <end position="326"/>
    </location>
    <ligand>
        <name>FMN</name>
        <dbReference type="ChEBI" id="CHEBI:58210"/>
    </ligand>
</feature>
<organism evidence="10 11">
    <name type="scientific">Clonostachys solani</name>
    <dbReference type="NCBI Taxonomy" id="160281"/>
    <lineage>
        <taxon>Eukaryota</taxon>
        <taxon>Fungi</taxon>
        <taxon>Dikarya</taxon>
        <taxon>Ascomycota</taxon>
        <taxon>Pezizomycotina</taxon>
        <taxon>Sordariomycetes</taxon>
        <taxon>Hypocreomycetidae</taxon>
        <taxon>Hypocreales</taxon>
        <taxon>Bionectriaceae</taxon>
        <taxon>Clonostachys</taxon>
    </lineage>
</organism>